<keyword evidence="2" id="KW-0560">Oxidoreductase</keyword>
<sequence length="154" mass="16670">VENVWDYYHGSVTHASSAMAGWFGGRIVAGRLPLGGAGPQIAVLGEYGHAIGGPAFTGVSSTQRSGFVVDDSWRARPLAKELLGGVGFRASGHPNIFPNMWIMAGFNQIAMRFPKSPTKTEIWWFVFVDGTADEEKHADSIRRSLHHNGPAGMF</sequence>
<dbReference type="Pfam" id="PF00848">
    <property type="entry name" value="Ring_hydroxyl_A"/>
    <property type="match status" value="1"/>
</dbReference>
<dbReference type="EMBL" id="AB372904">
    <property type="protein sequence ID" value="BAG30862.1"/>
    <property type="molecule type" value="Genomic_DNA"/>
</dbReference>
<dbReference type="GO" id="GO:0005506">
    <property type="term" value="F:iron ion binding"/>
    <property type="evidence" value="ECO:0007669"/>
    <property type="project" value="InterPro"/>
</dbReference>
<evidence type="ECO:0000313" key="2">
    <source>
        <dbReference type="EMBL" id="BAG30843.1"/>
    </source>
</evidence>
<dbReference type="SUPFAM" id="SSF55961">
    <property type="entry name" value="Bet v1-like"/>
    <property type="match status" value="1"/>
</dbReference>
<organism evidence="2">
    <name type="scientific">uncultured organism</name>
    <dbReference type="NCBI Taxonomy" id="155900"/>
    <lineage>
        <taxon>unclassified sequences</taxon>
        <taxon>environmental samples</taxon>
    </lineage>
</organism>
<dbReference type="EMBL" id="AB372885">
    <property type="protein sequence ID" value="BAG30843.1"/>
    <property type="molecule type" value="Genomic_DNA"/>
</dbReference>
<dbReference type="AlphaFoldDB" id="B2DDB1"/>
<accession>B2DDB1</accession>
<dbReference type="GO" id="GO:0051537">
    <property type="term" value="F:2 iron, 2 sulfur cluster binding"/>
    <property type="evidence" value="ECO:0007669"/>
    <property type="project" value="InterPro"/>
</dbReference>
<proteinExistence type="predicted"/>
<reference evidence="2" key="1">
    <citation type="submission" date="2007-12" db="EMBL/GenBank/DDBJ databases">
        <title>Diversity of ring-hydroxylating dioxygenase genes in coniferous forest soil.</title>
        <authorList>
            <person name="Kawaura K."/>
            <person name="Otsuka S."/>
            <person name="Nishiyama M."/>
            <person name="Senoo K."/>
        </authorList>
    </citation>
    <scope>NUCLEOTIDE SEQUENCE</scope>
</reference>
<evidence type="ECO:0000259" key="1">
    <source>
        <dbReference type="Pfam" id="PF00848"/>
    </source>
</evidence>
<keyword evidence="2" id="KW-0223">Dioxygenase</keyword>
<feature type="non-terminal residue" evidence="2">
    <location>
        <position position="1"/>
    </location>
</feature>
<feature type="domain" description="Aromatic-ring-hydroxylating dioxygenase alpha subunit C-terminal" evidence="1">
    <location>
        <begin position="1"/>
        <end position="136"/>
    </location>
</feature>
<dbReference type="EMBL" id="AB372886">
    <property type="protein sequence ID" value="BAG30844.1"/>
    <property type="molecule type" value="Genomic_DNA"/>
</dbReference>
<dbReference type="Gene3D" id="3.90.380.10">
    <property type="entry name" value="Naphthalene 1,2-dioxygenase Alpha Subunit, Chain A, domain 1"/>
    <property type="match status" value="1"/>
</dbReference>
<protein>
    <submittedName>
        <fullName evidence="2">Ring-hydroxylating dioxygenase</fullName>
    </submittedName>
</protein>
<dbReference type="InterPro" id="IPR015879">
    <property type="entry name" value="Ring_hydroxy_dOase_asu_C_dom"/>
</dbReference>
<feature type="non-terminal residue" evidence="2">
    <location>
        <position position="154"/>
    </location>
</feature>
<dbReference type="GO" id="GO:0051213">
    <property type="term" value="F:dioxygenase activity"/>
    <property type="evidence" value="ECO:0007669"/>
    <property type="project" value="UniProtKB-KW"/>
</dbReference>
<name>B2DDB1_9ZZZZ</name>